<dbReference type="EMBL" id="BAAAHP010000099">
    <property type="protein sequence ID" value="GAA0940376.1"/>
    <property type="molecule type" value="Genomic_DNA"/>
</dbReference>
<comment type="caution">
    <text evidence="3">The sequence shown here is derived from an EMBL/GenBank/DDBJ whole genome shotgun (WGS) entry which is preliminary data.</text>
</comment>
<reference evidence="3 4" key="1">
    <citation type="journal article" date="2019" name="Int. J. Syst. Evol. Microbiol.">
        <title>The Global Catalogue of Microorganisms (GCM) 10K type strain sequencing project: providing services to taxonomists for standard genome sequencing and annotation.</title>
        <authorList>
            <consortium name="The Broad Institute Genomics Platform"/>
            <consortium name="The Broad Institute Genome Sequencing Center for Infectious Disease"/>
            <person name="Wu L."/>
            <person name="Ma J."/>
        </authorList>
    </citation>
    <scope>NUCLEOTIDE SEQUENCE [LARGE SCALE GENOMIC DNA]</scope>
    <source>
        <strain evidence="3 4">JCM 11117</strain>
    </source>
</reference>
<dbReference type="InterPro" id="IPR001387">
    <property type="entry name" value="Cro/C1-type_HTH"/>
</dbReference>
<gene>
    <name evidence="3" type="ORF">GCM10009559_35290</name>
</gene>
<dbReference type="SUPFAM" id="SSF47413">
    <property type="entry name" value="lambda repressor-like DNA-binding domains"/>
    <property type="match status" value="1"/>
</dbReference>
<dbReference type="Pfam" id="PF13560">
    <property type="entry name" value="HTH_31"/>
    <property type="match status" value="1"/>
</dbReference>
<dbReference type="Proteomes" id="UP001499967">
    <property type="component" value="Unassembled WGS sequence"/>
</dbReference>
<dbReference type="InterPro" id="IPR043917">
    <property type="entry name" value="DUF5753"/>
</dbReference>
<keyword evidence="4" id="KW-1185">Reference proteome</keyword>
<evidence type="ECO:0000259" key="2">
    <source>
        <dbReference type="PROSITE" id="PS50943"/>
    </source>
</evidence>
<feature type="region of interest" description="Disordered" evidence="1">
    <location>
        <begin position="43"/>
        <end position="63"/>
    </location>
</feature>
<protein>
    <submittedName>
        <fullName evidence="3">Helix-turn-helix transcriptional regulator</fullName>
    </submittedName>
</protein>
<feature type="domain" description="HTH cro/C1-type" evidence="2">
    <location>
        <begin position="75"/>
        <end position="130"/>
    </location>
</feature>
<name>A0ABN1QC41_9PSEU</name>
<dbReference type="CDD" id="cd00093">
    <property type="entry name" value="HTH_XRE"/>
    <property type="match status" value="1"/>
</dbReference>
<dbReference type="SMART" id="SM00530">
    <property type="entry name" value="HTH_XRE"/>
    <property type="match status" value="1"/>
</dbReference>
<sequence length="340" mass="37791">MPYVPMHGRVRVLTTVRMHVNALKTHSRGSLMIVVPDDAESGSADQSALDRAAGRAPKGAPTGPTVLRIGLGGALRRKREAAGVTRERAGEAIRASPAKISRLELGRVGFKERDVADLLTCYGVRDPAERAQFLDLARQANTPGWWHRYADLLPSWFETYLGLEQAASVIRNYELQFVPGLLQTRDYARAVTMLGHTDPVEVERRVELRMQRQALLTGPNPPTLWAVIDEAALRRSMMGPEQSRAQLTHLIEMNELPNISLQVAPFSYGGHAAAGGPFAILRFAEPDLPDIVYLEQLTSALYLDKRSDVEHYAAVMDRLCAQVEQPERTEEILTRIRAEI</sequence>
<evidence type="ECO:0000313" key="3">
    <source>
        <dbReference type="EMBL" id="GAA0940376.1"/>
    </source>
</evidence>
<dbReference type="PROSITE" id="PS50943">
    <property type="entry name" value="HTH_CROC1"/>
    <property type="match status" value="1"/>
</dbReference>
<evidence type="ECO:0000256" key="1">
    <source>
        <dbReference type="SAM" id="MobiDB-lite"/>
    </source>
</evidence>
<proteinExistence type="predicted"/>
<accession>A0ABN1QC41</accession>
<dbReference type="InterPro" id="IPR010982">
    <property type="entry name" value="Lambda_DNA-bd_dom_sf"/>
</dbReference>
<evidence type="ECO:0000313" key="4">
    <source>
        <dbReference type="Proteomes" id="UP001499967"/>
    </source>
</evidence>
<organism evidence="3 4">
    <name type="scientific">Pseudonocardia zijingensis</name>
    <dbReference type="NCBI Taxonomy" id="153376"/>
    <lineage>
        <taxon>Bacteria</taxon>
        <taxon>Bacillati</taxon>
        <taxon>Actinomycetota</taxon>
        <taxon>Actinomycetes</taxon>
        <taxon>Pseudonocardiales</taxon>
        <taxon>Pseudonocardiaceae</taxon>
        <taxon>Pseudonocardia</taxon>
    </lineage>
</organism>
<dbReference type="Pfam" id="PF19054">
    <property type="entry name" value="DUF5753"/>
    <property type="match status" value="1"/>
</dbReference>